<protein>
    <recommendedName>
        <fullName evidence="4">RGS domain-containing protein</fullName>
    </recommendedName>
</protein>
<name>A0A1R1PNU5_ZANCU</name>
<dbReference type="Gene3D" id="1.10.167.10">
    <property type="entry name" value="Regulator of G-protein Signalling 4, domain 2"/>
    <property type="match status" value="1"/>
</dbReference>
<feature type="transmembrane region" description="Helical" evidence="1">
    <location>
        <begin position="147"/>
        <end position="168"/>
    </location>
</feature>
<comment type="caution">
    <text evidence="2">The sequence shown here is derived from an EMBL/GenBank/DDBJ whole genome shotgun (WGS) entry which is preliminary data.</text>
</comment>
<feature type="transmembrane region" description="Helical" evidence="1">
    <location>
        <begin position="20"/>
        <end position="39"/>
    </location>
</feature>
<feature type="transmembrane region" description="Helical" evidence="1">
    <location>
        <begin position="81"/>
        <end position="104"/>
    </location>
</feature>
<dbReference type="Proteomes" id="UP000188320">
    <property type="component" value="Unassembled WGS sequence"/>
</dbReference>
<dbReference type="SUPFAM" id="SSF48097">
    <property type="entry name" value="Regulator of G-protein signaling, RGS"/>
    <property type="match status" value="1"/>
</dbReference>
<feature type="transmembrane region" description="Helical" evidence="1">
    <location>
        <begin position="293"/>
        <end position="316"/>
    </location>
</feature>
<feature type="transmembrane region" description="Helical" evidence="1">
    <location>
        <begin position="328"/>
        <end position="349"/>
    </location>
</feature>
<dbReference type="InterPro" id="IPR036305">
    <property type="entry name" value="RGS_sf"/>
</dbReference>
<dbReference type="OrthoDB" id="196547at2759"/>
<reference evidence="3" key="1">
    <citation type="submission" date="2017-01" db="EMBL/GenBank/DDBJ databases">
        <authorList>
            <person name="Wang Y."/>
            <person name="White M."/>
            <person name="Kvist S."/>
            <person name="Moncalvo J.-M."/>
        </authorList>
    </citation>
    <scope>NUCLEOTIDE SEQUENCE [LARGE SCALE GENOMIC DNA]</scope>
    <source>
        <strain evidence="3">COL-18-3</strain>
    </source>
</reference>
<gene>
    <name evidence="2" type="ORF">AX774_g3876</name>
</gene>
<organism evidence="2 3">
    <name type="scientific">Zancudomyces culisetae</name>
    <name type="common">Gut fungus</name>
    <name type="synonym">Smittium culisetae</name>
    <dbReference type="NCBI Taxonomy" id="1213189"/>
    <lineage>
        <taxon>Eukaryota</taxon>
        <taxon>Fungi</taxon>
        <taxon>Fungi incertae sedis</taxon>
        <taxon>Zoopagomycota</taxon>
        <taxon>Kickxellomycotina</taxon>
        <taxon>Harpellomycetes</taxon>
        <taxon>Harpellales</taxon>
        <taxon>Legeriomycetaceae</taxon>
        <taxon>Zancudomyces</taxon>
    </lineage>
</organism>
<evidence type="ECO:0000313" key="3">
    <source>
        <dbReference type="Proteomes" id="UP000188320"/>
    </source>
</evidence>
<keyword evidence="1" id="KW-0472">Membrane</keyword>
<keyword evidence="3" id="KW-1185">Reference proteome</keyword>
<proteinExistence type="predicted"/>
<accession>A0A1R1PNU5</accession>
<feature type="transmembrane region" description="Helical" evidence="1">
    <location>
        <begin position="253"/>
        <end position="273"/>
    </location>
</feature>
<evidence type="ECO:0000256" key="1">
    <source>
        <dbReference type="SAM" id="Phobius"/>
    </source>
</evidence>
<dbReference type="InterPro" id="IPR044926">
    <property type="entry name" value="RGS_subdomain_2"/>
</dbReference>
<evidence type="ECO:0000313" key="2">
    <source>
        <dbReference type="EMBL" id="OMH82637.1"/>
    </source>
</evidence>
<dbReference type="AlphaFoldDB" id="A0A1R1PNU5"/>
<feature type="transmembrane region" description="Helical" evidence="1">
    <location>
        <begin position="361"/>
        <end position="382"/>
    </location>
</feature>
<dbReference type="EMBL" id="LSSK01000622">
    <property type="protein sequence ID" value="OMH82637.1"/>
    <property type="molecule type" value="Genomic_DNA"/>
</dbReference>
<keyword evidence="1" id="KW-1133">Transmembrane helix</keyword>
<sequence length="620" mass="72171">MKRRRIQVGLVMDKAIKKILMVTFVLLLNSLLFANGQFIGVGSTSEQFDQFLYYFDNQVDDAKDRENLMTEFRIAREVQEIFWPLFALAYTIFIVLTLVAYLRFSKNTNEFYFKSKTLTLATVLSGWLYTINLIAQETLVESYPCFLRLWFANLVFPIYAISMLFRIVHFITFARTSLYKAEISNVITELTEKESNEVKFEGVSKGVIYKFGYFFRYIYNAKFPENLEDKRDELQFRINTNNFILDLFRNRNFYIVTTIISIAGIAMTIHNTTSGPYQMIPVSFSCRFSYNMYKLYHLVFVGILVSFYAVLVFACIGYKDAYGMQLELILIMVLTIASYVASMIYDYAATIEELVLFTGDLFHIIVYVIQYILIVFVPLLRLNRDWFLHLWRKDIKDEKKAAASKKEQFEGILSYPEGFLRLGKAANETFCPENVEFIKDYQVLKYMVCSYIFSAGEKFEKEGASHDKKANIEDQFEKKRHSIISMESTSSLEYQTDVDFYSLISGDIIPSLPGTIPEAVYSMNLMSDLNKINEAEGFTARTTSKLSRVPNKLVAKYEAFFKKFINENATLAVNVADRFFVPIKVQFNKKEYTLGIYDEVFDQVLKNLYENTYPVMLKKL</sequence>
<evidence type="ECO:0008006" key="4">
    <source>
        <dbReference type="Google" id="ProtNLM"/>
    </source>
</evidence>
<feature type="transmembrane region" description="Helical" evidence="1">
    <location>
        <begin position="116"/>
        <end position="135"/>
    </location>
</feature>
<keyword evidence="1" id="KW-0812">Transmembrane</keyword>